<protein>
    <submittedName>
        <fullName evidence="4">Uncharacterized protein LOC100205628</fullName>
    </submittedName>
</protein>
<accession>A0ABM4B805</accession>
<keyword evidence="3" id="KW-1185">Reference proteome</keyword>
<keyword evidence="1" id="KW-0408">Iron</keyword>
<keyword evidence="1" id="KW-0560">Oxidoreductase</keyword>
<gene>
    <name evidence="4" type="primary">LOC100205628</name>
</gene>
<dbReference type="Pfam" id="PF03171">
    <property type="entry name" value="2OG-FeII_Oxy"/>
    <property type="match status" value="1"/>
</dbReference>
<sequence>MENKLPIIDFSPIFSKCLTSEALWQHLENDKEVQEIIKNFRDGFCTWGFIYIKGHGIDESDIKTVNKKAKQFFNFPLNFKNNYFRGNGIALGYVPVNGEKFTDKRPFDIKEALDYLPSSNLSKNLYTKFPDFVNTLNEFFDKSSNLVYIILRVLAVALGLNTEHFVKMHSSMGNHSKNGTTMRLLYYPEVIKTVSNEQLRCSEHTDYGTLTMLFQDAVGGLEVLSPFGEFVPVTPIPGTVVINGGDLLEAWSNGKFKATLHKVSLTSLASPRQSVAFFTHPNYDTDITYVDEFGIKHIRNAREHLEKRFLTTIY</sequence>
<dbReference type="InterPro" id="IPR044861">
    <property type="entry name" value="IPNS-like_FE2OG_OXY"/>
</dbReference>
<dbReference type="InterPro" id="IPR026992">
    <property type="entry name" value="DIOX_N"/>
</dbReference>
<dbReference type="Pfam" id="PF14226">
    <property type="entry name" value="DIOX_N"/>
    <property type="match status" value="1"/>
</dbReference>
<dbReference type="InterPro" id="IPR050231">
    <property type="entry name" value="Iron_ascorbate_oxido_reductase"/>
</dbReference>
<dbReference type="PANTHER" id="PTHR47990">
    <property type="entry name" value="2-OXOGLUTARATE (2OG) AND FE(II)-DEPENDENT OXYGENASE SUPERFAMILY PROTEIN-RELATED"/>
    <property type="match status" value="1"/>
</dbReference>
<feature type="domain" description="Fe2OG dioxygenase" evidence="2">
    <location>
        <begin position="178"/>
        <end position="281"/>
    </location>
</feature>
<name>A0ABM4B805_HYDVU</name>
<organism evidence="3 4">
    <name type="scientific">Hydra vulgaris</name>
    <name type="common">Hydra</name>
    <name type="synonym">Hydra attenuata</name>
    <dbReference type="NCBI Taxonomy" id="6087"/>
    <lineage>
        <taxon>Eukaryota</taxon>
        <taxon>Metazoa</taxon>
        <taxon>Cnidaria</taxon>
        <taxon>Hydrozoa</taxon>
        <taxon>Hydroidolina</taxon>
        <taxon>Anthoathecata</taxon>
        <taxon>Aplanulata</taxon>
        <taxon>Hydridae</taxon>
        <taxon>Hydra</taxon>
    </lineage>
</organism>
<comment type="similarity">
    <text evidence="1">Belongs to the iron/ascorbate-dependent oxidoreductase family.</text>
</comment>
<dbReference type="InterPro" id="IPR027443">
    <property type="entry name" value="IPNS-like_sf"/>
</dbReference>
<evidence type="ECO:0000313" key="4">
    <source>
        <dbReference type="RefSeq" id="XP_065645001.1"/>
    </source>
</evidence>
<dbReference type="Proteomes" id="UP001652625">
    <property type="component" value="Chromosome 01"/>
</dbReference>
<evidence type="ECO:0000256" key="1">
    <source>
        <dbReference type="RuleBase" id="RU003682"/>
    </source>
</evidence>
<dbReference type="RefSeq" id="XP_065645001.1">
    <property type="nucleotide sequence ID" value="XM_065788929.1"/>
</dbReference>
<reference evidence="3" key="1">
    <citation type="submission" date="2025-05" db="UniProtKB">
        <authorList>
            <consortium name="RefSeq"/>
        </authorList>
    </citation>
    <scope>NUCLEOTIDE SEQUENCE [LARGE SCALE GENOMIC DNA]</scope>
</reference>
<evidence type="ECO:0000313" key="3">
    <source>
        <dbReference type="Proteomes" id="UP001652625"/>
    </source>
</evidence>
<keyword evidence="1" id="KW-0479">Metal-binding</keyword>
<dbReference type="PROSITE" id="PS51471">
    <property type="entry name" value="FE2OG_OXY"/>
    <property type="match status" value="1"/>
</dbReference>
<proteinExistence type="inferred from homology"/>
<dbReference type="GeneID" id="100205628"/>
<dbReference type="Gene3D" id="2.60.120.330">
    <property type="entry name" value="B-lactam Antibiotic, Isopenicillin N Synthase, Chain"/>
    <property type="match status" value="1"/>
</dbReference>
<evidence type="ECO:0000259" key="2">
    <source>
        <dbReference type="PROSITE" id="PS51471"/>
    </source>
</evidence>
<reference evidence="4" key="2">
    <citation type="submission" date="2025-08" db="UniProtKB">
        <authorList>
            <consortium name="RefSeq"/>
        </authorList>
    </citation>
    <scope>IDENTIFICATION</scope>
</reference>
<dbReference type="PRINTS" id="PR00682">
    <property type="entry name" value="IPNSYNTHASE"/>
</dbReference>
<dbReference type="SUPFAM" id="SSF51197">
    <property type="entry name" value="Clavaminate synthase-like"/>
    <property type="match status" value="1"/>
</dbReference>
<dbReference type="InterPro" id="IPR005123">
    <property type="entry name" value="Oxoglu/Fe-dep_dioxygenase_dom"/>
</dbReference>